<gene>
    <name evidence="2" type="ORF">DLJ58_03500</name>
</gene>
<dbReference type="Proteomes" id="UP000266889">
    <property type="component" value="Unassembled WGS sequence"/>
</dbReference>
<reference evidence="2 3" key="1">
    <citation type="submission" date="2018-05" db="EMBL/GenBank/DDBJ databases">
        <title>Micromonospora from Atacama Desert.</title>
        <authorList>
            <person name="Carro L."/>
            <person name="Goodfellow M."/>
            <person name="Klenk H.-P."/>
        </authorList>
    </citation>
    <scope>NUCLEOTIDE SEQUENCE [LARGE SCALE GENOMIC DNA]</scope>
    <source>
        <strain evidence="2 3">LB32</strain>
    </source>
</reference>
<dbReference type="InterPro" id="IPR011256">
    <property type="entry name" value="Reg_factor_effector_dom_sf"/>
</dbReference>
<evidence type="ECO:0000313" key="3">
    <source>
        <dbReference type="Proteomes" id="UP000266889"/>
    </source>
</evidence>
<dbReference type="RefSeq" id="WP_124853826.1">
    <property type="nucleotide sequence ID" value="NZ_JBEXIG010000007.1"/>
</dbReference>
<organism evidence="2 3">
    <name type="scientific">Micromonospora arida</name>
    <dbReference type="NCBI Taxonomy" id="2203715"/>
    <lineage>
        <taxon>Bacteria</taxon>
        <taxon>Bacillati</taxon>
        <taxon>Actinomycetota</taxon>
        <taxon>Actinomycetes</taxon>
        <taxon>Micromonosporales</taxon>
        <taxon>Micromonosporaceae</taxon>
        <taxon>Micromonospora</taxon>
    </lineage>
</organism>
<dbReference type="AlphaFoldDB" id="A0A3N9XLC1"/>
<name>A0A3N9XLC1_9ACTN</name>
<evidence type="ECO:0000313" key="2">
    <source>
        <dbReference type="EMBL" id="RQX13599.1"/>
    </source>
</evidence>
<feature type="region of interest" description="Disordered" evidence="1">
    <location>
        <begin position="138"/>
        <end position="164"/>
    </location>
</feature>
<evidence type="ECO:0008006" key="4">
    <source>
        <dbReference type="Google" id="ProtNLM"/>
    </source>
</evidence>
<dbReference type="SUPFAM" id="SSF55136">
    <property type="entry name" value="Probable bacterial effector-binding domain"/>
    <property type="match status" value="1"/>
</dbReference>
<evidence type="ECO:0000256" key="1">
    <source>
        <dbReference type="SAM" id="MobiDB-lite"/>
    </source>
</evidence>
<comment type="caution">
    <text evidence="2">The sequence shown here is derived from an EMBL/GenBank/DDBJ whole genome shotgun (WGS) entry which is preliminary data.</text>
</comment>
<dbReference type="Gene3D" id="3.20.80.10">
    <property type="entry name" value="Regulatory factor, effector binding domain"/>
    <property type="match status" value="1"/>
</dbReference>
<sequence>MRLPVRRVERTETPVMFVAATDGSAEIGPAWDHLETVLGSLRGRKFLGVFDDSGIYRCCVQVRVGDEPDQLGLQSGVVPGGHYLSATVRGPQPAAYALLTPTFEQLSGFGDRDDTRPSIEYYRRHDRIDLLMPIRGRAEPPGRYRSAMGPRAGTAQRSAPTTTA</sequence>
<dbReference type="OrthoDB" id="3685824at2"/>
<proteinExistence type="predicted"/>
<protein>
    <recommendedName>
        <fullName evidence="4">AraC family transcriptional regulator</fullName>
    </recommendedName>
</protein>
<accession>A0A3N9XLC1</accession>
<dbReference type="EMBL" id="QGSY01000087">
    <property type="protein sequence ID" value="RQX13599.1"/>
    <property type="molecule type" value="Genomic_DNA"/>
</dbReference>
<keyword evidence="3" id="KW-1185">Reference proteome</keyword>
<feature type="compositionally biased region" description="Polar residues" evidence="1">
    <location>
        <begin position="155"/>
        <end position="164"/>
    </location>
</feature>